<dbReference type="CDD" id="cd06184">
    <property type="entry name" value="flavohem_like_fad_nad_binding"/>
    <property type="match status" value="1"/>
</dbReference>
<feature type="domain" description="FAD-binding FR-type" evidence="3">
    <location>
        <begin position="222"/>
        <end position="324"/>
    </location>
</feature>
<evidence type="ECO:0000259" key="3">
    <source>
        <dbReference type="PROSITE" id="PS51384"/>
    </source>
</evidence>
<comment type="caution">
    <text evidence="4">The sequence shown here is derived from an EMBL/GenBank/DDBJ whole genome shotgun (WGS) entry which is preliminary data.</text>
</comment>
<protein>
    <submittedName>
        <fullName evidence="4">Sulfurase</fullName>
    </submittedName>
</protein>
<organism evidence="4 5">
    <name type="scientific">Amycolatopsis vastitatis</name>
    <dbReference type="NCBI Taxonomy" id="1905142"/>
    <lineage>
        <taxon>Bacteria</taxon>
        <taxon>Bacillati</taxon>
        <taxon>Actinomycetota</taxon>
        <taxon>Actinomycetes</taxon>
        <taxon>Pseudonocardiales</taxon>
        <taxon>Pseudonocardiaceae</taxon>
        <taxon>Amycolatopsis</taxon>
    </lineage>
</organism>
<evidence type="ECO:0000313" key="4">
    <source>
        <dbReference type="EMBL" id="OXM64160.1"/>
    </source>
</evidence>
<dbReference type="InterPro" id="IPR017927">
    <property type="entry name" value="FAD-bd_FR_type"/>
</dbReference>
<dbReference type="PROSITE" id="PS51384">
    <property type="entry name" value="FAD_FR"/>
    <property type="match status" value="1"/>
</dbReference>
<dbReference type="Gene3D" id="3.10.20.30">
    <property type="match status" value="1"/>
</dbReference>
<gene>
    <name evidence="4" type="ORF">CF165_27895</name>
</gene>
<dbReference type="Gene3D" id="2.40.33.20">
    <property type="entry name" value="PK beta-barrel domain-like"/>
    <property type="match status" value="1"/>
</dbReference>
<feature type="domain" description="MOSC" evidence="2">
    <location>
        <begin position="29"/>
        <end position="164"/>
    </location>
</feature>
<accession>A0A229SZI7</accession>
<evidence type="ECO:0000259" key="2">
    <source>
        <dbReference type="PROSITE" id="PS51340"/>
    </source>
</evidence>
<dbReference type="InterPro" id="IPR001433">
    <property type="entry name" value="OxRdtase_FAD/NAD-bd"/>
</dbReference>
<dbReference type="Pfam" id="PF03473">
    <property type="entry name" value="MOSC"/>
    <property type="match status" value="1"/>
</dbReference>
<dbReference type="InterPro" id="IPR005302">
    <property type="entry name" value="MoCF_Sase_C"/>
</dbReference>
<proteinExistence type="predicted"/>
<keyword evidence="5" id="KW-1185">Reference proteome</keyword>
<dbReference type="RefSeq" id="WP_093950530.1">
    <property type="nucleotide sequence ID" value="NZ_NMUL01000030.1"/>
</dbReference>
<dbReference type="GO" id="GO:0051537">
    <property type="term" value="F:2 iron, 2 sulfur cluster binding"/>
    <property type="evidence" value="ECO:0007669"/>
    <property type="project" value="UniProtKB-KW"/>
</dbReference>
<evidence type="ECO:0000259" key="1">
    <source>
        <dbReference type="PROSITE" id="PS51085"/>
    </source>
</evidence>
<dbReference type="PANTHER" id="PTHR30212:SF2">
    <property type="entry name" value="PROTEIN YIIM"/>
    <property type="match status" value="1"/>
</dbReference>
<dbReference type="InterPro" id="IPR039261">
    <property type="entry name" value="FNR_nucleotide-bd"/>
</dbReference>
<dbReference type="InterPro" id="IPR001041">
    <property type="entry name" value="2Fe-2S_ferredoxin-type"/>
</dbReference>
<dbReference type="PROSITE" id="PS51085">
    <property type="entry name" value="2FE2S_FER_2"/>
    <property type="match status" value="1"/>
</dbReference>
<dbReference type="CDD" id="cd00207">
    <property type="entry name" value="fer2"/>
    <property type="match status" value="1"/>
</dbReference>
<dbReference type="SUPFAM" id="SSF52343">
    <property type="entry name" value="Ferredoxin reductase-like, C-terminal NADP-linked domain"/>
    <property type="match status" value="1"/>
</dbReference>
<dbReference type="GO" id="GO:0030151">
    <property type="term" value="F:molybdenum ion binding"/>
    <property type="evidence" value="ECO:0007669"/>
    <property type="project" value="InterPro"/>
</dbReference>
<dbReference type="Gene3D" id="3.40.50.80">
    <property type="entry name" value="Nucleotide-binding domain of ferredoxin-NADP reductase (FNR) module"/>
    <property type="match status" value="1"/>
</dbReference>
<dbReference type="InterPro" id="IPR036010">
    <property type="entry name" value="2Fe-2S_ferredoxin-like_sf"/>
</dbReference>
<dbReference type="Pfam" id="PF00111">
    <property type="entry name" value="Fer2"/>
    <property type="match status" value="1"/>
</dbReference>
<dbReference type="InterPro" id="IPR005163">
    <property type="entry name" value="Tri_helical_YiiM-like"/>
</dbReference>
<dbReference type="Pfam" id="PF03475">
    <property type="entry name" value="YiiM_3-alpha"/>
    <property type="match status" value="1"/>
</dbReference>
<sequence>MARLVSLNVGMPQDVPWRGRTVHTGIFKYPVEGRRLVRRLNVDGDGQGDLGGHGGENRAVLVYQRQSYEHWRRFLGRDDLEDGRFGENFTVDGLPDDEVHIGDRYRIGEAEFEVTQPRVTCFRVGMRLGEPRMPSLLVAHHRPGFYLRVVTEGHVQAGDEIVRTRTGRHAMSVADVDALLYLPGRDRDALRKAVDIPALSPGWQGSFRDLLAAEEPAPRGWSGFRPLRVARVVPESTTVASLHLAAEDGAPLPRPEPGQYLTLRVPGAGDPAPVRSYSLSAAPSDREYRISVKRDGVVSSYLHTHLAAGAVVDVAAPRGDFVLTRDDRPVVLISAGIGATPVLAMLHALAANRASREVWWLHTTRTAAEHGFADEAHRLLASLPHGHEYIRYTAENGWLTRETLSTLNLPADGTAYLCGPDAFMTAMRESLVSLGFDPARVHSELFGGVSAINPGLTGVVRKTPHPPAGTAGTGPAVTFARSGLTVPWNDRYPSLLEFAEACDVPTRWSCRTGVCHTCVTPVLSGRVRYDPDPLEPPAPGEALVCCARPREDVVLDL</sequence>
<dbReference type="Proteomes" id="UP000215199">
    <property type="component" value="Unassembled WGS sequence"/>
</dbReference>
<dbReference type="EMBL" id="NMUL01000030">
    <property type="protein sequence ID" value="OXM64160.1"/>
    <property type="molecule type" value="Genomic_DNA"/>
</dbReference>
<dbReference type="GO" id="GO:0030170">
    <property type="term" value="F:pyridoxal phosphate binding"/>
    <property type="evidence" value="ECO:0007669"/>
    <property type="project" value="InterPro"/>
</dbReference>
<dbReference type="AlphaFoldDB" id="A0A229SZI7"/>
<feature type="domain" description="2Fe-2S ferredoxin-type" evidence="1">
    <location>
        <begin position="475"/>
        <end position="557"/>
    </location>
</feature>
<dbReference type="InterPro" id="IPR012675">
    <property type="entry name" value="Beta-grasp_dom_sf"/>
</dbReference>
<dbReference type="SUPFAM" id="SSF63380">
    <property type="entry name" value="Riboflavin synthase domain-like"/>
    <property type="match status" value="1"/>
</dbReference>
<name>A0A229SZI7_9PSEU</name>
<dbReference type="PANTHER" id="PTHR30212">
    <property type="entry name" value="PROTEIN YIIM"/>
    <property type="match status" value="1"/>
</dbReference>
<dbReference type="OrthoDB" id="9801223at2"/>
<dbReference type="SUPFAM" id="SSF50800">
    <property type="entry name" value="PK beta-barrel domain-like"/>
    <property type="match status" value="1"/>
</dbReference>
<dbReference type="InterPro" id="IPR052353">
    <property type="entry name" value="Benzoxazolinone_Detox_Enz"/>
</dbReference>
<dbReference type="Gene3D" id="2.40.30.10">
    <property type="entry name" value="Translation factors"/>
    <property type="match status" value="1"/>
</dbReference>
<dbReference type="GO" id="GO:0016491">
    <property type="term" value="F:oxidoreductase activity"/>
    <property type="evidence" value="ECO:0007669"/>
    <property type="project" value="InterPro"/>
</dbReference>
<dbReference type="Pfam" id="PF00175">
    <property type="entry name" value="NAD_binding_1"/>
    <property type="match status" value="1"/>
</dbReference>
<dbReference type="SUPFAM" id="SSF54292">
    <property type="entry name" value="2Fe-2S ferredoxin-like"/>
    <property type="match status" value="1"/>
</dbReference>
<dbReference type="PROSITE" id="PS51340">
    <property type="entry name" value="MOSC"/>
    <property type="match status" value="1"/>
</dbReference>
<reference evidence="5" key="1">
    <citation type="submission" date="2017-07" db="EMBL/GenBank/DDBJ databases">
        <title>Comparative genome mining reveals phylogenetic distribution patterns of secondary metabolites in Amycolatopsis.</title>
        <authorList>
            <person name="Adamek M."/>
            <person name="Alanjary M."/>
            <person name="Sales-Ortells H."/>
            <person name="Goodfellow M."/>
            <person name="Bull A.T."/>
            <person name="Kalinowski J."/>
            <person name="Ziemert N."/>
        </authorList>
    </citation>
    <scope>NUCLEOTIDE SEQUENCE [LARGE SCALE GENOMIC DNA]</scope>
    <source>
        <strain evidence="5">H5</strain>
    </source>
</reference>
<dbReference type="PRINTS" id="PR00409">
    <property type="entry name" value="PHDIOXRDTASE"/>
</dbReference>
<evidence type="ECO:0000313" key="5">
    <source>
        <dbReference type="Proteomes" id="UP000215199"/>
    </source>
</evidence>
<dbReference type="InterPro" id="IPR017938">
    <property type="entry name" value="Riboflavin_synthase-like_b-brl"/>
</dbReference>
<dbReference type="InterPro" id="IPR011037">
    <property type="entry name" value="Pyrv_Knase-like_insert_dom_sf"/>
</dbReference>